<dbReference type="Proteomes" id="UP000483820">
    <property type="component" value="Chromosome I"/>
</dbReference>
<dbReference type="CTD" id="78773558"/>
<reference evidence="1 2" key="1">
    <citation type="submission" date="2019-12" db="EMBL/GenBank/DDBJ databases">
        <title>Chromosome-level assembly of the Caenorhabditis remanei genome.</title>
        <authorList>
            <person name="Teterina A.A."/>
            <person name="Willis J.H."/>
            <person name="Phillips P.C."/>
        </authorList>
    </citation>
    <scope>NUCLEOTIDE SEQUENCE [LARGE SCALE GENOMIC DNA]</scope>
    <source>
        <strain evidence="1 2">PX506</strain>
        <tissue evidence="1">Whole organism</tissue>
    </source>
</reference>
<name>A0A6A5HXU3_CAERE</name>
<dbReference type="AlphaFoldDB" id="A0A6A5HXU3"/>
<dbReference type="EMBL" id="WUAV01000001">
    <property type="protein sequence ID" value="KAF1771397.1"/>
    <property type="molecule type" value="Genomic_DNA"/>
</dbReference>
<evidence type="ECO:0000313" key="1">
    <source>
        <dbReference type="EMBL" id="KAF1771397.1"/>
    </source>
</evidence>
<accession>A0A6A5HXU3</accession>
<dbReference type="GeneID" id="78773558"/>
<protein>
    <submittedName>
        <fullName evidence="1">Uncharacterized protein</fullName>
    </submittedName>
</protein>
<dbReference type="KEGG" id="crq:GCK72_003223"/>
<gene>
    <name evidence="1" type="ORF">GCK72_003223</name>
</gene>
<comment type="caution">
    <text evidence="1">The sequence shown here is derived from an EMBL/GenBank/DDBJ whole genome shotgun (WGS) entry which is preliminary data.</text>
</comment>
<organism evidence="1 2">
    <name type="scientific">Caenorhabditis remanei</name>
    <name type="common">Caenorhabditis vulgaris</name>
    <dbReference type="NCBI Taxonomy" id="31234"/>
    <lineage>
        <taxon>Eukaryota</taxon>
        <taxon>Metazoa</taxon>
        <taxon>Ecdysozoa</taxon>
        <taxon>Nematoda</taxon>
        <taxon>Chromadorea</taxon>
        <taxon>Rhabditida</taxon>
        <taxon>Rhabditina</taxon>
        <taxon>Rhabditomorpha</taxon>
        <taxon>Rhabditoidea</taxon>
        <taxon>Rhabditidae</taxon>
        <taxon>Peloderinae</taxon>
        <taxon>Caenorhabditis</taxon>
    </lineage>
</organism>
<sequence>MTQKSTNWYLTAQKPYLCPFLPLNDGILVCVCVCSCLSPASDDALESGRDGESNRDPFELDVLPTRLNFPADISDGALGIRDGRWSGVVVTVYPAVPPSPPLIGTLRSVFSRIFIIGPGVPVVGISFACRFFVNALIESSACVGRDSGNILMLRRPFARHGSCLWRNSSNDSHPPPTRTITVDRRIRTIRLI</sequence>
<dbReference type="RefSeq" id="XP_053592541.1">
    <property type="nucleotide sequence ID" value="XM_053723896.1"/>
</dbReference>
<evidence type="ECO:0000313" key="2">
    <source>
        <dbReference type="Proteomes" id="UP000483820"/>
    </source>
</evidence>
<proteinExistence type="predicted"/>